<dbReference type="HAMAP" id="MF_01855">
    <property type="entry name" value="FBPase_class1"/>
    <property type="match status" value="1"/>
</dbReference>
<dbReference type="Gene3D" id="3.30.540.10">
    <property type="entry name" value="Fructose-1,6-Bisphosphatase, subunit A, domain 1"/>
    <property type="match status" value="1"/>
</dbReference>
<reference evidence="17" key="1">
    <citation type="submission" date="2018-03" db="EMBL/GenBank/DDBJ databases">
        <authorList>
            <person name="Rodrigo-Torres L."/>
            <person name="Arahal R. D."/>
            <person name="Lucena T."/>
        </authorList>
    </citation>
    <scope>NUCLEOTIDE SEQUENCE [LARGE SCALE GENOMIC DNA]</scope>
    <source>
        <strain evidence="17">CECT 8871</strain>
    </source>
</reference>
<evidence type="ECO:0000256" key="10">
    <source>
        <dbReference type="ARBA" id="ARBA00072069"/>
    </source>
</evidence>
<feature type="domain" description="Fructose-1-6-bisphosphatase class 1 C-terminal" evidence="15">
    <location>
        <begin position="199"/>
        <end position="332"/>
    </location>
</feature>
<dbReference type="Pfam" id="PF18913">
    <property type="entry name" value="FBPase_C"/>
    <property type="match status" value="1"/>
</dbReference>
<feature type="binding site" evidence="12">
    <location>
        <position position="116"/>
    </location>
    <ligand>
        <name>Mg(2+)</name>
        <dbReference type="ChEBI" id="CHEBI:18420"/>
        <label>1</label>
    </ligand>
</feature>
<dbReference type="GO" id="GO:0006094">
    <property type="term" value="P:gluconeogenesis"/>
    <property type="evidence" value="ECO:0007669"/>
    <property type="project" value="UniProtKB-UniRule"/>
</dbReference>
<dbReference type="InterPro" id="IPR033391">
    <property type="entry name" value="FBPase_N"/>
</dbReference>
<evidence type="ECO:0000256" key="7">
    <source>
        <dbReference type="ARBA" id="ARBA00022842"/>
    </source>
</evidence>
<dbReference type="PIRSF" id="PIRSF000904">
    <property type="entry name" value="FBPtase_SBPase"/>
    <property type="match status" value="1"/>
</dbReference>
<dbReference type="NCBIfam" id="NF006779">
    <property type="entry name" value="PRK09293.1-3"/>
    <property type="match status" value="1"/>
</dbReference>
<dbReference type="InterPro" id="IPR044015">
    <property type="entry name" value="FBPase_C_dom"/>
</dbReference>
<dbReference type="PIRSF" id="PIRSF500210">
    <property type="entry name" value="FBPtase"/>
    <property type="match status" value="1"/>
</dbReference>
<dbReference type="FunFam" id="3.30.540.10:FF:000002">
    <property type="entry name" value="Fructose-1,6-bisphosphatase class 1"/>
    <property type="match status" value="1"/>
</dbReference>
<evidence type="ECO:0000256" key="4">
    <source>
        <dbReference type="ARBA" id="ARBA00022490"/>
    </source>
</evidence>
<accession>A0A2R8B053</accession>
<keyword evidence="8 12" id="KW-0119">Carbohydrate metabolism</keyword>
<keyword evidence="5 12" id="KW-0479">Metal-binding</keyword>
<keyword evidence="4 12" id="KW-0963">Cytoplasm</keyword>
<gene>
    <name evidence="16" type="primary">fbp_2</name>
    <name evidence="12" type="synonym">fbp</name>
    <name evidence="16" type="ORF">PRI8871_03476</name>
</gene>
<dbReference type="EMBL" id="OMOJ01000012">
    <property type="protein sequence ID" value="SPF81651.1"/>
    <property type="molecule type" value="Genomic_DNA"/>
</dbReference>
<organism evidence="16 17">
    <name type="scientific">Pseudoprimorskyibacter insulae</name>
    <dbReference type="NCBI Taxonomy" id="1695997"/>
    <lineage>
        <taxon>Bacteria</taxon>
        <taxon>Pseudomonadati</taxon>
        <taxon>Pseudomonadota</taxon>
        <taxon>Alphaproteobacteria</taxon>
        <taxon>Rhodobacterales</taxon>
        <taxon>Paracoccaceae</taxon>
        <taxon>Pseudoprimorskyibacter</taxon>
    </lineage>
</organism>
<dbReference type="Gene3D" id="3.40.190.80">
    <property type="match status" value="1"/>
</dbReference>
<name>A0A2R8B053_9RHOB</name>
<keyword evidence="7 12" id="KW-0460">Magnesium</keyword>
<feature type="binding site" evidence="12">
    <location>
        <position position="114"/>
    </location>
    <ligand>
        <name>Mg(2+)</name>
        <dbReference type="ChEBI" id="CHEBI:18420"/>
        <label>1</label>
    </ligand>
</feature>
<feature type="binding site" evidence="12">
    <location>
        <position position="114"/>
    </location>
    <ligand>
        <name>Mg(2+)</name>
        <dbReference type="ChEBI" id="CHEBI:18420"/>
        <label>2</label>
    </ligand>
</feature>
<dbReference type="GO" id="GO:0005986">
    <property type="term" value="P:sucrose biosynthetic process"/>
    <property type="evidence" value="ECO:0007669"/>
    <property type="project" value="TreeGrafter"/>
</dbReference>
<dbReference type="RefSeq" id="WP_245897933.1">
    <property type="nucleotide sequence ID" value="NZ_OMOJ01000012.1"/>
</dbReference>
<feature type="binding site" evidence="12">
    <location>
        <begin position="117"/>
        <end position="120"/>
    </location>
    <ligand>
        <name>substrate</name>
    </ligand>
</feature>
<comment type="cofactor">
    <cofactor evidence="12">
        <name>Mg(2+)</name>
        <dbReference type="ChEBI" id="CHEBI:18420"/>
    </cofactor>
    <text evidence="12">Binds 2 magnesium ions per subunit.</text>
</comment>
<comment type="similarity">
    <text evidence="2 12 13">Belongs to the FBPase class 1 family.</text>
</comment>
<evidence type="ECO:0000256" key="9">
    <source>
        <dbReference type="ARBA" id="ARBA00024331"/>
    </source>
</evidence>
<dbReference type="GO" id="GO:0030388">
    <property type="term" value="P:fructose 1,6-bisphosphate metabolic process"/>
    <property type="evidence" value="ECO:0007669"/>
    <property type="project" value="TreeGrafter"/>
</dbReference>
<dbReference type="InterPro" id="IPR028343">
    <property type="entry name" value="FBPtase"/>
</dbReference>
<dbReference type="CDD" id="cd00354">
    <property type="entry name" value="FBPase"/>
    <property type="match status" value="1"/>
</dbReference>
<comment type="caution">
    <text evidence="12">Lacks conserved residue(s) required for the propagation of feature annotation.</text>
</comment>
<dbReference type="Pfam" id="PF00316">
    <property type="entry name" value="FBPase"/>
    <property type="match status" value="1"/>
</dbReference>
<dbReference type="GO" id="GO:0006002">
    <property type="term" value="P:fructose 6-phosphate metabolic process"/>
    <property type="evidence" value="ECO:0007669"/>
    <property type="project" value="TreeGrafter"/>
</dbReference>
<evidence type="ECO:0000256" key="8">
    <source>
        <dbReference type="ARBA" id="ARBA00023277"/>
    </source>
</evidence>
<evidence type="ECO:0000259" key="14">
    <source>
        <dbReference type="Pfam" id="PF00316"/>
    </source>
</evidence>
<dbReference type="PANTHER" id="PTHR11556:SF35">
    <property type="entry name" value="SEDOHEPTULOSE-1,7-BISPHOSPHATASE, CHLOROPLASTIC"/>
    <property type="match status" value="1"/>
</dbReference>
<evidence type="ECO:0000256" key="13">
    <source>
        <dbReference type="RuleBase" id="RU000508"/>
    </source>
</evidence>
<evidence type="ECO:0000256" key="11">
    <source>
        <dbReference type="ARBA" id="ARBA00081210"/>
    </source>
</evidence>
<proteinExistence type="inferred from homology"/>
<dbReference type="PRINTS" id="PR00115">
    <property type="entry name" value="F16BPHPHTASE"/>
</dbReference>
<evidence type="ECO:0000256" key="2">
    <source>
        <dbReference type="ARBA" id="ARBA00010941"/>
    </source>
</evidence>
<dbReference type="GO" id="GO:0006000">
    <property type="term" value="P:fructose metabolic process"/>
    <property type="evidence" value="ECO:0007669"/>
    <property type="project" value="TreeGrafter"/>
</dbReference>
<keyword evidence="17" id="KW-1185">Reference proteome</keyword>
<evidence type="ECO:0000256" key="1">
    <source>
        <dbReference type="ARBA" id="ARBA00001273"/>
    </source>
</evidence>
<evidence type="ECO:0000256" key="12">
    <source>
        <dbReference type="HAMAP-Rule" id="MF_01855"/>
    </source>
</evidence>
<dbReference type="GO" id="GO:0000287">
    <property type="term" value="F:magnesium ion binding"/>
    <property type="evidence" value="ECO:0007669"/>
    <property type="project" value="UniProtKB-UniRule"/>
</dbReference>
<dbReference type="SUPFAM" id="SSF56655">
    <property type="entry name" value="Carbohydrate phosphatase"/>
    <property type="match status" value="1"/>
</dbReference>
<evidence type="ECO:0000256" key="3">
    <source>
        <dbReference type="ARBA" id="ARBA00013093"/>
    </source>
</evidence>
<keyword evidence="6 12" id="KW-0378">Hydrolase</keyword>
<dbReference type="EC" id="3.1.3.11" evidence="3 12"/>
<dbReference type="Proteomes" id="UP000244904">
    <property type="component" value="Unassembled WGS sequence"/>
</dbReference>
<feature type="domain" description="Fructose-1-6-bisphosphatase class I N-terminal" evidence="14">
    <location>
        <begin position="7"/>
        <end position="194"/>
    </location>
</feature>
<comment type="subcellular location">
    <subcellularLocation>
        <location evidence="12">Cytoplasm</location>
    </subcellularLocation>
</comment>
<protein>
    <recommendedName>
        <fullName evidence="10 12">Fructose-1,6-bisphosphatase class 1</fullName>
        <shortName evidence="12">FBPase class 1</shortName>
        <ecNumber evidence="3 12">3.1.3.11</ecNumber>
    </recommendedName>
    <alternativeName>
        <fullName evidence="11 12">D-fructose-1,6-bisphosphate 1-phosphohydrolase class 1</fullName>
    </alternativeName>
</protein>
<sequence length="338" mass="37486">MTDTSMTFIQFLLDERRRLDTDRDLTTLLHSVATACKAISNALKNGALADVLGSLESENVQGETQKKLDVIANEIFLKRCEFSGVLGAMVSEEMDHIYEIPAKFPKGRYVLLFDPLDGSSNIDVNVSVGSIFSILKLNDVPDTNSYDQVLRPGVEQVAAGYALYGPSTMLVLSTGSGVHGFTLDGNIGEFRLTHRDITIPADCAEFAINMSREQWWEPPVQRYVKECVEGEAGPRGKYINMRWIASMVAEVHRVLMRGGVFMYPIDEKTRDKGGRLRLFYEANPMAFLIEQAGGAASTGRGRIMEVAPKDPHQRVPVILGSRNEVALIEQYHAEHDAT</sequence>
<dbReference type="FunFam" id="3.40.190.80:FF:000011">
    <property type="entry name" value="Fructose-1,6-bisphosphatase class 1"/>
    <property type="match status" value="1"/>
</dbReference>
<dbReference type="GO" id="GO:0005829">
    <property type="term" value="C:cytosol"/>
    <property type="evidence" value="ECO:0007669"/>
    <property type="project" value="TreeGrafter"/>
</dbReference>
<dbReference type="InterPro" id="IPR000146">
    <property type="entry name" value="FBPase_class-1"/>
</dbReference>
<evidence type="ECO:0000259" key="15">
    <source>
        <dbReference type="Pfam" id="PF18913"/>
    </source>
</evidence>
<evidence type="ECO:0000313" key="16">
    <source>
        <dbReference type="EMBL" id="SPF81651.1"/>
    </source>
</evidence>
<evidence type="ECO:0000313" key="17">
    <source>
        <dbReference type="Proteomes" id="UP000244904"/>
    </source>
</evidence>
<dbReference type="PANTHER" id="PTHR11556">
    <property type="entry name" value="FRUCTOSE-1,6-BISPHOSPHATASE-RELATED"/>
    <property type="match status" value="1"/>
</dbReference>
<evidence type="ECO:0000256" key="6">
    <source>
        <dbReference type="ARBA" id="ARBA00022801"/>
    </source>
</evidence>
<comment type="pathway">
    <text evidence="9">Carbohydrate biosynthesis.</text>
</comment>
<dbReference type="AlphaFoldDB" id="A0A2R8B053"/>
<feature type="binding site" evidence="12">
    <location>
        <position position="92"/>
    </location>
    <ligand>
        <name>Mg(2+)</name>
        <dbReference type="ChEBI" id="CHEBI:18420"/>
        <label>1</label>
    </ligand>
</feature>
<feature type="binding site" evidence="12">
    <location>
        <position position="117"/>
    </location>
    <ligand>
        <name>Mg(2+)</name>
        <dbReference type="ChEBI" id="CHEBI:18420"/>
        <label>2</label>
    </ligand>
</feature>
<comment type="catalytic activity">
    <reaction evidence="1 12">
        <text>beta-D-fructose 1,6-bisphosphate + H2O = beta-D-fructose 6-phosphate + phosphate</text>
        <dbReference type="Rhea" id="RHEA:11064"/>
        <dbReference type="ChEBI" id="CHEBI:15377"/>
        <dbReference type="ChEBI" id="CHEBI:32966"/>
        <dbReference type="ChEBI" id="CHEBI:43474"/>
        <dbReference type="ChEBI" id="CHEBI:57634"/>
        <dbReference type="EC" id="3.1.3.11"/>
    </reaction>
</comment>
<feature type="binding site" evidence="12">
    <location>
        <position position="209"/>
    </location>
    <ligand>
        <name>substrate</name>
    </ligand>
</feature>
<comment type="subunit">
    <text evidence="12">Homotetramer.</text>
</comment>
<dbReference type="GO" id="GO:0042132">
    <property type="term" value="F:fructose 1,6-bisphosphate 1-phosphatase activity"/>
    <property type="evidence" value="ECO:0007669"/>
    <property type="project" value="UniProtKB-UniRule"/>
</dbReference>
<feature type="binding site" evidence="12">
    <location>
        <position position="281"/>
    </location>
    <ligand>
        <name>Mg(2+)</name>
        <dbReference type="ChEBI" id="CHEBI:18420"/>
        <label>2</label>
    </ligand>
</feature>
<evidence type="ECO:0000256" key="5">
    <source>
        <dbReference type="ARBA" id="ARBA00022723"/>
    </source>
</evidence>